<gene>
    <name evidence="11" type="ORF">TrRE_jg9620</name>
</gene>
<proteinExistence type="inferred from homology"/>
<keyword evidence="3" id="KW-0926">Vacuole</keyword>
<evidence type="ECO:0000256" key="5">
    <source>
        <dbReference type="ARBA" id="ARBA00022837"/>
    </source>
</evidence>
<feature type="domain" description="EF-hand" evidence="10">
    <location>
        <begin position="430"/>
        <end position="465"/>
    </location>
</feature>
<dbReference type="InterPro" id="IPR000225">
    <property type="entry name" value="Armadillo"/>
</dbReference>
<dbReference type="PANTHER" id="PTHR47249:SF1">
    <property type="entry name" value="VACUOLAR PROTEIN 8"/>
    <property type="match status" value="1"/>
</dbReference>
<keyword evidence="6" id="KW-0472">Membrane</keyword>
<comment type="subcellular location">
    <subcellularLocation>
        <location evidence="1">Vacuole membrane</location>
        <topology evidence="1">Lipid-anchor</topology>
    </subcellularLocation>
</comment>
<evidence type="ECO:0000256" key="2">
    <source>
        <dbReference type="ARBA" id="ARBA00005462"/>
    </source>
</evidence>
<keyword evidence="4" id="KW-0677">Repeat</keyword>
<dbReference type="Pfam" id="PF13499">
    <property type="entry name" value="EF-hand_7"/>
    <property type="match status" value="1"/>
</dbReference>
<keyword evidence="7" id="KW-0449">Lipoprotein</keyword>
<evidence type="ECO:0000313" key="11">
    <source>
        <dbReference type="EMBL" id="GMH57205.1"/>
    </source>
</evidence>
<evidence type="ECO:0000256" key="4">
    <source>
        <dbReference type="ARBA" id="ARBA00022737"/>
    </source>
</evidence>
<dbReference type="GO" id="GO:0005774">
    <property type="term" value="C:vacuolar membrane"/>
    <property type="evidence" value="ECO:0007669"/>
    <property type="project" value="UniProtKB-SubCell"/>
</dbReference>
<dbReference type="CDD" id="cd00051">
    <property type="entry name" value="EFh"/>
    <property type="match status" value="1"/>
</dbReference>
<dbReference type="Proteomes" id="UP001165082">
    <property type="component" value="Unassembled WGS sequence"/>
</dbReference>
<dbReference type="PANTHER" id="PTHR47249">
    <property type="entry name" value="VACUOLAR PROTEIN 8"/>
    <property type="match status" value="1"/>
</dbReference>
<keyword evidence="12" id="KW-1185">Reference proteome</keyword>
<evidence type="ECO:0000256" key="3">
    <source>
        <dbReference type="ARBA" id="ARBA00022554"/>
    </source>
</evidence>
<comment type="caution">
    <text evidence="11">The sequence shown here is derived from an EMBL/GenBank/DDBJ whole genome shotgun (WGS) entry which is preliminary data.</text>
</comment>
<dbReference type="SUPFAM" id="SSF47473">
    <property type="entry name" value="EF-hand"/>
    <property type="match status" value="1"/>
</dbReference>
<dbReference type="InterPro" id="IPR011992">
    <property type="entry name" value="EF-hand-dom_pair"/>
</dbReference>
<feature type="non-terminal residue" evidence="11">
    <location>
        <position position="1"/>
    </location>
</feature>
<dbReference type="SMART" id="SM00185">
    <property type="entry name" value="ARM"/>
    <property type="match status" value="8"/>
</dbReference>
<evidence type="ECO:0000256" key="8">
    <source>
        <dbReference type="ARBA" id="ARBA00026209"/>
    </source>
</evidence>
<feature type="non-terminal residue" evidence="11">
    <location>
        <position position="1271"/>
    </location>
</feature>
<comment type="similarity">
    <text evidence="2">Belongs to the beta-catenin family.</text>
</comment>
<name>A0A9W6ZWK1_9STRA</name>
<dbReference type="InterPro" id="IPR011989">
    <property type="entry name" value="ARM-like"/>
</dbReference>
<dbReference type="OrthoDB" id="7537227at2759"/>
<reference evidence="11" key="1">
    <citation type="submission" date="2022-07" db="EMBL/GenBank/DDBJ databases">
        <title>Genome analysis of Parmales, a sister group of diatoms, reveals the evolutionary specialization of diatoms from phago-mixotrophs to photoautotrophs.</title>
        <authorList>
            <person name="Ban H."/>
            <person name="Sato S."/>
            <person name="Yoshikawa S."/>
            <person name="Kazumasa Y."/>
            <person name="Nakamura Y."/>
            <person name="Ichinomiya M."/>
            <person name="Saitoh K."/>
            <person name="Sato N."/>
            <person name="Blanc-Mathieu R."/>
            <person name="Endo H."/>
            <person name="Kuwata A."/>
            <person name="Ogata H."/>
        </authorList>
    </citation>
    <scope>NUCLEOTIDE SEQUENCE</scope>
</reference>
<dbReference type="InterPro" id="IPR016024">
    <property type="entry name" value="ARM-type_fold"/>
</dbReference>
<dbReference type="Gene3D" id="1.10.238.10">
    <property type="entry name" value="EF-hand"/>
    <property type="match status" value="1"/>
</dbReference>
<dbReference type="GO" id="GO:0005509">
    <property type="term" value="F:calcium ion binding"/>
    <property type="evidence" value="ECO:0007669"/>
    <property type="project" value="InterPro"/>
</dbReference>
<dbReference type="InterPro" id="IPR045156">
    <property type="entry name" value="Vac8"/>
</dbReference>
<evidence type="ECO:0000313" key="12">
    <source>
        <dbReference type="Proteomes" id="UP001165082"/>
    </source>
</evidence>
<evidence type="ECO:0000256" key="9">
    <source>
        <dbReference type="SAM" id="MobiDB-lite"/>
    </source>
</evidence>
<evidence type="ECO:0000259" key="10">
    <source>
        <dbReference type="PROSITE" id="PS50222"/>
    </source>
</evidence>
<accession>A0A9W6ZWK1</accession>
<evidence type="ECO:0000256" key="7">
    <source>
        <dbReference type="ARBA" id="ARBA00023288"/>
    </source>
</evidence>
<dbReference type="PROSITE" id="PS00018">
    <property type="entry name" value="EF_HAND_1"/>
    <property type="match status" value="1"/>
</dbReference>
<dbReference type="SMART" id="SM00054">
    <property type="entry name" value="EFh"/>
    <property type="match status" value="2"/>
</dbReference>
<feature type="region of interest" description="Disordered" evidence="9">
    <location>
        <begin position="58"/>
        <end position="79"/>
    </location>
</feature>
<dbReference type="SUPFAM" id="SSF48371">
    <property type="entry name" value="ARM repeat"/>
    <property type="match status" value="3"/>
</dbReference>
<protein>
    <recommendedName>
        <fullName evidence="8">Vacuolar protein 8</fullName>
    </recommendedName>
</protein>
<dbReference type="InterPro" id="IPR018247">
    <property type="entry name" value="EF_Hand_1_Ca_BS"/>
</dbReference>
<sequence length="1271" mass="137811">RILKPYHGDLFGHTENTMGIIYLSRYDMKRGNASTGVASSKKKFNSFVDGSLFAAAGDAADSDDGSEGGESRSSSTQNERRIGIAEQLYKYSTQPGIEENMIEEGTLEALDDFAHMDDYRAQDCCAAILANLTVASELCNPILDAGITTDVVIPLHSKSNLPESAKRGLAHTLYRFSLLDDKVLQVFREASDVMIQLMKSEHSETKVCAAAALVNVTGAMVMQTRNAGNSTMAGIAGDERQRIVEIVMPHLKDVVSSSHPGARAAAARAFKNFSMYENARLTMIEQGVCESILRLVTYPDLDSYRIDIVTCVANLTNAVEGRVKMIQDGIVSCVVKLGNDADTDENKKLVACAMANLTGVPHNILGHVVMNGAARSLVSLCKVVDNFDSCDTIDIRVASGLANLTVHTSSVLKLVSSDVHTALMTLAKEDGTPTMREVFDLVDSDGQGSIDVSELGRAMGLLGVSLDAQQTKSIVSRFDHDDSGVLEFSEFKALVKFQAEEGQAIQLRTRQILVAIGLCNILSDFNSHEVMVESKVIECLRALTDLNDPKVNVYVAQALGNLVANPDMRAKLSTSEVFDEWMELIDLGGVDTCKVCGKALVHMTFDAMFKTDVMSHMIDKGILKAVNKMVAMNDAQYLDRHCATIVCNLLIDEGNHEKLIASGILETIDKLTSNWTGGHIDVLHHCGAALERLSASLVGDKVAGLISSLSILLTVTNDPLVTHYVSVAFFELSSREDCKQMLAEDVTIHKLLIGMMRGAPGDTQIHGAKALCNLTCDEGCAELLLKTGHVSDFVVIAILRTNSPLIKEICAQSLFNLLHHEKCRNEMVETGVLWALMKLSKIASKSTQNICAKVLFNFSCYETMQARIMEHGVARLLGIAQSKNSEGVDIEDSQTKQFCAGALCNLAFRPEAGALYAKGGAIDFMKDLMEEDDEDNEMYCATILYNLSHCDISSRASLVEENAVPLIVNLSRSEKQRTVIASLGSSYNLSLCVEARKEMVSEDLVPAVMSCVEHAETMDLVCLGIASVYHLTCDRKGHDKDSCLHLGRTECTKRFVGVVVKHGGDKMVSRLCSRILLNMALENENHATMVEEGVLEAVKALQAIGGEELENATKIFSVLANSEAVLASMVDHETFDVYCTHMLEGVESGGEDGMEKLLILSQIFLNVSLSNACRMSLAAKGYFEKVLSTCSLKSETLNMNVVGCIKVLSEDPKVKDVIMKTSAAGILSKVSQATSNAECKGLCGKILNGMSGRRSTVTYSEGSIVAVLSTF</sequence>
<dbReference type="GO" id="GO:0071562">
    <property type="term" value="P:nucleus-vacuole junction assembly"/>
    <property type="evidence" value="ECO:0007669"/>
    <property type="project" value="InterPro"/>
</dbReference>
<organism evidence="11 12">
    <name type="scientific">Triparma retinervis</name>
    <dbReference type="NCBI Taxonomy" id="2557542"/>
    <lineage>
        <taxon>Eukaryota</taxon>
        <taxon>Sar</taxon>
        <taxon>Stramenopiles</taxon>
        <taxon>Ochrophyta</taxon>
        <taxon>Bolidophyceae</taxon>
        <taxon>Parmales</taxon>
        <taxon>Triparmaceae</taxon>
        <taxon>Triparma</taxon>
    </lineage>
</organism>
<dbReference type="Gene3D" id="1.25.10.10">
    <property type="entry name" value="Leucine-rich Repeat Variant"/>
    <property type="match status" value="5"/>
</dbReference>
<dbReference type="EMBL" id="BRXZ01002213">
    <property type="protein sequence ID" value="GMH57205.1"/>
    <property type="molecule type" value="Genomic_DNA"/>
</dbReference>
<dbReference type="PROSITE" id="PS50222">
    <property type="entry name" value="EF_HAND_2"/>
    <property type="match status" value="2"/>
</dbReference>
<dbReference type="AlphaFoldDB" id="A0A9W6ZWK1"/>
<evidence type="ECO:0000256" key="6">
    <source>
        <dbReference type="ARBA" id="ARBA00023136"/>
    </source>
</evidence>
<dbReference type="InterPro" id="IPR002048">
    <property type="entry name" value="EF_hand_dom"/>
</dbReference>
<keyword evidence="5" id="KW-0106">Calcium</keyword>
<feature type="domain" description="EF-hand" evidence="10">
    <location>
        <begin position="466"/>
        <end position="501"/>
    </location>
</feature>
<dbReference type="GO" id="GO:0043495">
    <property type="term" value="F:protein-membrane adaptor activity"/>
    <property type="evidence" value="ECO:0007669"/>
    <property type="project" value="InterPro"/>
</dbReference>
<evidence type="ECO:0000256" key="1">
    <source>
        <dbReference type="ARBA" id="ARBA00004592"/>
    </source>
</evidence>